<keyword evidence="10 11" id="KW-0003">3Fe-4S</keyword>
<dbReference type="EC" id="1.3.5.1" evidence="11"/>
<keyword evidence="15" id="KW-1185">Reference proteome</keyword>
<dbReference type="Gene3D" id="3.10.20.30">
    <property type="match status" value="1"/>
</dbReference>
<feature type="domain" description="2Fe-2S ferredoxin-type" evidence="12">
    <location>
        <begin position="22"/>
        <end position="116"/>
    </location>
</feature>
<dbReference type="InterPro" id="IPR001041">
    <property type="entry name" value="2Fe-2S_ferredoxin-type"/>
</dbReference>
<feature type="domain" description="4Fe-4S ferredoxin-type" evidence="13">
    <location>
        <begin position="156"/>
        <end position="178"/>
    </location>
</feature>
<dbReference type="InterPro" id="IPR050573">
    <property type="entry name" value="SDH/FRD_Iron-Sulfur"/>
</dbReference>
<dbReference type="InterPro" id="IPR036010">
    <property type="entry name" value="2Fe-2S_ferredoxin-like_sf"/>
</dbReference>
<dbReference type="Proteomes" id="UP001596039">
    <property type="component" value="Unassembled WGS sequence"/>
</dbReference>
<comment type="cofactor">
    <cofactor evidence="11">
        <name>[3Fe-4S] cluster</name>
        <dbReference type="ChEBI" id="CHEBI:21137"/>
    </cofactor>
    <text evidence="11">Binds 1 [3Fe-4S] cluster.</text>
</comment>
<dbReference type="Pfam" id="PF13085">
    <property type="entry name" value="Fer2_3"/>
    <property type="match status" value="1"/>
</dbReference>
<keyword evidence="7 14" id="KW-0560">Oxidoreductase</keyword>
<dbReference type="InterPro" id="IPR009051">
    <property type="entry name" value="Helical_ferredxn"/>
</dbReference>
<proteinExistence type="inferred from homology"/>
<evidence type="ECO:0000256" key="10">
    <source>
        <dbReference type="ARBA" id="ARBA00023291"/>
    </source>
</evidence>
<sequence>MSEVASSEGTAAVAPVAPIQAFTVTLIIRRFDPEVDAEPHWQDFDVELYATDRVLDALHKIKWEQDGSLSFRRSCAHGICGSDAMRINGRNRLACKTLIKDLDISQPIYVEAIKGLPLEKDLIVDMEPFFESYRAIQPFLIASDKPEKERIQSVAQRAVFDDTTKCILCAACTSSCPVFWTDGQYFGPAAIVNAHRFIFDSRDEGSQVRLDILNDKEGVWRCRTTFNCSEACPRGIEVTKAISEVKQAILRGGPDLPASDLTSEAVLAG</sequence>
<dbReference type="NCBIfam" id="NF004616">
    <property type="entry name" value="PRK05950.1"/>
    <property type="match status" value="1"/>
</dbReference>
<comment type="cofactor">
    <cofactor evidence="11">
        <name>[4Fe-4S] cluster</name>
        <dbReference type="ChEBI" id="CHEBI:49883"/>
    </cofactor>
    <text evidence="11">Binds 1 [4Fe-4S] cluster.</text>
</comment>
<keyword evidence="4" id="KW-0816">Tricarboxylic acid cycle</keyword>
<dbReference type="SUPFAM" id="SSF54292">
    <property type="entry name" value="2Fe-2S ferredoxin-like"/>
    <property type="match status" value="1"/>
</dbReference>
<dbReference type="InterPro" id="IPR017896">
    <property type="entry name" value="4Fe4S_Fe-S-bd"/>
</dbReference>
<evidence type="ECO:0000256" key="11">
    <source>
        <dbReference type="RuleBase" id="RU361237"/>
    </source>
</evidence>
<comment type="cofactor">
    <cofactor evidence="11">
        <name>[2Fe-2S] cluster</name>
        <dbReference type="ChEBI" id="CHEBI:190135"/>
    </cofactor>
    <text evidence="11">Binds 1 [2Fe-2S] cluster.</text>
</comment>
<dbReference type="InterPro" id="IPR017900">
    <property type="entry name" value="4Fe4S_Fe_S_CS"/>
</dbReference>
<gene>
    <name evidence="14" type="ORF">ACFPJ4_14525</name>
</gene>
<evidence type="ECO:0000256" key="8">
    <source>
        <dbReference type="ARBA" id="ARBA00023004"/>
    </source>
</evidence>
<dbReference type="EMBL" id="JBHSMG010000005">
    <property type="protein sequence ID" value="MFC5503461.1"/>
    <property type="molecule type" value="Genomic_DNA"/>
</dbReference>
<dbReference type="Gene3D" id="1.10.1060.10">
    <property type="entry name" value="Alpha-helical ferredoxin"/>
    <property type="match status" value="1"/>
</dbReference>
<keyword evidence="8 11" id="KW-0408">Iron</keyword>
<dbReference type="InterPro" id="IPR025192">
    <property type="entry name" value="Succ_DH/fum_Rdtase_N"/>
</dbReference>
<keyword evidence="5 11" id="KW-0001">2Fe-2S</keyword>
<evidence type="ECO:0000313" key="14">
    <source>
        <dbReference type="EMBL" id="MFC5503461.1"/>
    </source>
</evidence>
<dbReference type="CDD" id="cd00207">
    <property type="entry name" value="fer2"/>
    <property type="match status" value="1"/>
</dbReference>
<comment type="caution">
    <text evidence="14">The sequence shown here is derived from an EMBL/GenBank/DDBJ whole genome shotgun (WGS) entry which is preliminary data.</text>
</comment>
<dbReference type="SUPFAM" id="SSF46548">
    <property type="entry name" value="alpha-helical ferredoxin"/>
    <property type="match status" value="1"/>
</dbReference>
<evidence type="ECO:0000259" key="13">
    <source>
        <dbReference type="PROSITE" id="PS51379"/>
    </source>
</evidence>
<comment type="similarity">
    <text evidence="2 11">Belongs to the succinate dehydrogenase/fumarate reductase iron-sulfur protein family.</text>
</comment>
<evidence type="ECO:0000256" key="7">
    <source>
        <dbReference type="ARBA" id="ARBA00023002"/>
    </source>
</evidence>
<keyword evidence="9 11" id="KW-0411">Iron-sulfur</keyword>
<evidence type="ECO:0000256" key="3">
    <source>
        <dbReference type="ARBA" id="ARBA00022485"/>
    </source>
</evidence>
<dbReference type="InterPro" id="IPR012675">
    <property type="entry name" value="Beta-grasp_dom_sf"/>
</dbReference>
<dbReference type="PANTHER" id="PTHR11921">
    <property type="entry name" value="SUCCINATE DEHYDROGENASE IRON-SULFUR PROTEIN"/>
    <property type="match status" value="1"/>
</dbReference>
<evidence type="ECO:0000259" key="12">
    <source>
        <dbReference type="PROSITE" id="PS51085"/>
    </source>
</evidence>
<keyword evidence="3 11" id="KW-0004">4Fe-4S</keyword>
<reference evidence="15" key="1">
    <citation type="journal article" date="2019" name="Int. J. Syst. Evol. Microbiol.">
        <title>The Global Catalogue of Microorganisms (GCM) 10K type strain sequencing project: providing services to taxonomists for standard genome sequencing and annotation.</title>
        <authorList>
            <consortium name="The Broad Institute Genomics Platform"/>
            <consortium name="The Broad Institute Genome Sequencing Center for Infectious Disease"/>
            <person name="Wu L."/>
            <person name="Ma J."/>
        </authorList>
    </citation>
    <scope>NUCLEOTIDE SEQUENCE [LARGE SCALE GENOMIC DNA]</scope>
    <source>
        <strain evidence="15">CGMCC 4.6997</strain>
    </source>
</reference>
<dbReference type="InterPro" id="IPR004489">
    <property type="entry name" value="Succ_DH/fum_Rdtase_Fe-S"/>
</dbReference>
<dbReference type="Pfam" id="PF13237">
    <property type="entry name" value="Fer4_10"/>
    <property type="match status" value="1"/>
</dbReference>
<evidence type="ECO:0000256" key="5">
    <source>
        <dbReference type="ARBA" id="ARBA00022714"/>
    </source>
</evidence>
<evidence type="ECO:0000256" key="4">
    <source>
        <dbReference type="ARBA" id="ARBA00022532"/>
    </source>
</evidence>
<dbReference type="PANTHER" id="PTHR11921:SF29">
    <property type="entry name" value="SUCCINATE DEHYDROGENASE [UBIQUINONE] IRON-SULFUR SUBUNIT, MITOCHONDRIAL"/>
    <property type="match status" value="1"/>
</dbReference>
<keyword evidence="6 11" id="KW-0479">Metal-binding</keyword>
<protein>
    <recommendedName>
        <fullName evidence="11">Succinate dehydrogenase iron-sulfur subunit</fullName>
        <ecNumber evidence="11">1.3.5.1</ecNumber>
    </recommendedName>
</protein>
<name>A0ABW0NSG1_9MICO</name>
<dbReference type="RefSeq" id="WP_386741171.1">
    <property type="nucleotide sequence ID" value="NZ_JBHSMG010000005.1"/>
</dbReference>
<organism evidence="14 15">
    <name type="scientific">Lysinimonas soli</name>
    <dbReference type="NCBI Taxonomy" id="1074233"/>
    <lineage>
        <taxon>Bacteria</taxon>
        <taxon>Bacillati</taxon>
        <taxon>Actinomycetota</taxon>
        <taxon>Actinomycetes</taxon>
        <taxon>Micrococcales</taxon>
        <taxon>Microbacteriaceae</taxon>
        <taxon>Lysinimonas</taxon>
    </lineage>
</organism>
<dbReference type="PROSITE" id="PS51379">
    <property type="entry name" value="4FE4S_FER_2"/>
    <property type="match status" value="1"/>
</dbReference>
<comment type="catalytic activity">
    <reaction evidence="11">
        <text>a quinone + succinate = fumarate + a quinol</text>
        <dbReference type="Rhea" id="RHEA:40523"/>
        <dbReference type="ChEBI" id="CHEBI:24646"/>
        <dbReference type="ChEBI" id="CHEBI:29806"/>
        <dbReference type="ChEBI" id="CHEBI:30031"/>
        <dbReference type="ChEBI" id="CHEBI:132124"/>
        <dbReference type="EC" id="1.3.5.1"/>
    </reaction>
</comment>
<dbReference type="NCBIfam" id="TIGR00384">
    <property type="entry name" value="dhsB"/>
    <property type="match status" value="1"/>
</dbReference>
<evidence type="ECO:0000256" key="2">
    <source>
        <dbReference type="ARBA" id="ARBA00009433"/>
    </source>
</evidence>
<dbReference type="GO" id="GO:0008177">
    <property type="term" value="F:succinate dehydrogenase (quinone) activity"/>
    <property type="evidence" value="ECO:0007669"/>
    <property type="project" value="UniProtKB-EC"/>
</dbReference>
<evidence type="ECO:0000256" key="9">
    <source>
        <dbReference type="ARBA" id="ARBA00023014"/>
    </source>
</evidence>
<dbReference type="PROSITE" id="PS51085">
    <property type="entry name" value="2FE2S_FER_2"/>
    <property type="match status" value="1"/>
</dbReference>
<comment type="pathway">
    <text evidence="1">Carbohydrate metabolism; tricarboxylic acid cycle.</text>
</comment>
<evidence type="ECO:0000256" key="1">
    <source>
        <dbReference type="ARBA" id="ARBA00005163"/>
    </source>
</evidence>
<evidence type="ECO:0000313" key="15">
    <source>
        <dbReference type="Proteomes" id="UP001596039"/>
    </source>
</evidence>
<evidence type="ECO:0000256" key="6">
    <source>
        <dbReference type="ARBA" id="ARBA00022723"/>
    </source>
</evidence>
<accession>A0ABW0NSG1</accession>
<dbReference type="PROSITE" id="PS00198">
    <property type="entry name" value="4FE4S_FER_1"/>
    <property type="match status" value="1"/>
</dbReference>